<evidence type="ECO:0000256" key="1">
    <source>
        <dbReference type="ARBA" id="ARBA00022676"/>
    </source>
</evidence>
<dbReference type="Pfam" id="PF13439">
    <property type="entry name" value="Glyco_transf_4"/>
    <property type="match status" value="1"/>
</dbReference>
<evidence type="ECO:0000313" key="5">
    <source>
        <dbReference type="EMBL" id="GAT35363.1"/>
    </source>
</evidence>
<dbReference type="InterPro" id="IPR028098">
    <property type="entry name" value="Glyco_trans_4-like_N"/>
</dbReference>
<dbReference type="OrthoDB" id="179134at2"/>
<dbReference type="PANTHER" id="PTHR12526">
    <property type="entry name" value="GLYCOSYLTRANSFERASE"/>
    <property type="match status" value="1"/>
</dbReference>
<feature type="domain" description="Glycosyl transferase family 1" evidence="3">
    <location>
        <begin position="194"/>
        <end position="355"/>
    </location>
</feature>
<dbReference type="EMBL" id="BDCO01000003">
    <property type="protein sequence ID" value="GAT35363.1"/>
    <property type="molecule type" value="Genomic_DNA"/>
</dbReference>
<dbReference type="InterPro" id="IPR001296">
    <property type="entry name" value="Glyco_trans_1"/>
</dbReference>
<protein>
    <submittedName>
        <fullName evidence="5">Glycosyltransferase</fullName>
    </submittedName>
</protein>
<evidence type="ECO:0000313" key="6">
    <source>
        <dbReference type="Proteomes" id="UP000076023"/>
    </source>
</evidence>
<dbReference type="GO" id="GO:0016757">
    <property type="term" value="F:glycosyltransferase activity"/>
    <property type="evidence" value="ECO:0007669"/>
    <property type="project" value="UniProtKB-KW"/>
</dbReference>
<dbReference type="PANTHER" id="PTHR12526:SF510">
    <property type="entry name" value="D-INOSITOL 3-PHOSPHATE GLYCOSYLTRANSFERASE"/>
    <property type="match status" value="1"/>
</dbReference>
<dbReference type="InParanoid" id="A0A146GDZ9"/>
<dbReference type="STRING" id="690879.TSACC_3428"/>
<feature type="domain" description="Glycosyltransferase subfamily 4-like N-terminal" evidence="4">
    <location>
        <begin position="14"/>
        <end position="182"/>
    </location>
</feature>
<evidence type="ECO:0000259" key="3">
    <source>
        <dbReference type="Pfam" id="PF00534"/>
    </source>
</evidence>
<dbReference type="AlphaFoldDB" id="A0A146GDZ9"/>
<keyword evidence="6" id="KW-1185">Reference proteome</keyword>
<dbReference type="SUPFAM" id="SSF53756">
    <property type="entry name" value="UDP-Glycosyltransferase/glycogen phosphorylase"/>
    <property type="match status" value="1"/>
</dbReference>
<dbReference type="FunCoup" id="A0A146GDZ9">
    <property type="interactions" value="71"/>
</dbReference>
<dbReference type="CDD" id="cd03801">
    <property type="entry name" value="GT4_PimA-like"/>
    <property type="match status" value="1"/>
</dbReference>
<dbReference type="Gene3D" id="3.40.50.2000">
    <property type="entry name" value="Glycogen Phosphorylase B"/>
    <property type="match status" value="2"/>
</dbReference>
<organism evidence="5 6">
    <name type="scientific">Terrimicrobium sacchariphilum</name>
    <dbReference type="NCBI Taxonomy" id="690879"/>
    <lineage>
        <taxon>Bacteria</taxon>
        <taxon>Pseudomonadati</taxon>
        <taxon>Verrucomicrobiota</taxon>
        <taxon>Terrimicrobiia</taxon>
        <taxon>Terrimicrobiales</taxon>
        <taxon>Terrimicrobiaceae</taxon>
        <taxon>Terrimicrobium</taxon>
    </lineage>
</organism>
<keyword evidence="1" id="KW-0328">Glycosyltransferase</keyword>
<gene>
    <name evidence="5" type="ORF">TSACC_3428</name>
</gene>
<dbReference type="Pfam" id="PF00534">
    <property type="entry name" value="Glycos_transf_1"/>
    <property type="match status" value="1"/>
</dbReference>
<keyword evidence="2 5" id="KW-0808">Transferase</keyword>
<comment type="caution">
    <text evidence="5">The sequence shown here is derived from an EMBL/GenBank/DDBJ whole genome shotgun (WGS) entry which is preliminary data.</text>
</comment>
<accession>A0A146GDZ9</accession>
<sequence>MRIAFAMINCNRRDGSARAVNEVAERLARRGHDVHLFARKAEDIDLGLITWHPVPGVQWPEVADFWTYHTRANRMLSRHDFDIVHSIGPNTSRANVVTIQNIQPAKKIILDRFAKTEQVSPARRLTRWLYLRVTSAAEHALYTRKPEPLFLPVSHGVEKELRAHYDIGSAMVRIVPNAADTAIFRPLAEEERLAWKAANGLAADDVVALFSGGEWARKGLDFAIEGVARCTVPKVKLFVAGDDADRERFLGLARSLGVGDRVVFGGFRRDMAEAMGAADVFLFPSHYEAFSLATIEAAACGLPVLATRINGTEDFIQPGETGEFLEHDGAQIGRVLDRLAGDASLRRAYGAAGRKLVEEKYTWDRVAEMTENAYADFLNARKTARS</sequence>
<evidence type="ECO:0000256" key="2">
    <source>
        <dbReference type="ARBA" id="ARBA00022679"/>
    </source>
</evidence>
<dbReference type="Proteomes" id="UP000076023">
    <property type="component" value="Unassembled WGS sequence"/>
</dbReference>
<evidence type="ECO:0000259" key="4">
    <source>
        <dbReference type="Pfam" id="PF13439"/>
    </source>
</evidence>
<name>A0A146GDZ9_TERSA</name>
<reference evidence="6" key="1">
    <citation type="journal article" date="2017" name="Genome Announc.">
        <title>Draft Genome Sequence of Terrimicrobium sacchariphilum NM-5T, a Facultative Anaerobic Soil Bacterium of the Class Spartobacteria.</title>
        <authorList>
            <person name="Qiu Y.L."/>
            <person name="Tourlousse D.M."/>
            <person name="Matsuura N."/>
            <person name="Ohashi A."/>
            <person name="Sekiguchi Y."/>
        </authorList>
    </citation>
    <scope>NUCLEOTIDE SEQUENCE [LARGE SCALE GENOMIC DNA]</scope>
    <source>
        <strain evidence="6">NM-5</strain>
    </source>
</reference>
<proteinExistence type="predicted"/>